<sequence length="77" mass="8453">MRILPIIIITGLIIFFCLPIVGGYADLPTDLSPDSVGNFLGGVTRYWISLKDIVMQAINPSTVTEMSFIVCISSYKI</sequence>
<evidence type="ECO:0000313" key="2">
    <source>
        <dbReference type="EMBL" id="RZN64988.1"/>
    </source>
</evidence>
<dbReference type="EMBL" id="RXIF01000004">
    <property type="protein sequence ID" value="RZN64988.1"/>
    <property type="molecule type" value="Genomic_DNA"/>
</dbReference>
<gene>
    <name evidence="2" type="ORF">EF806_02800</name>
</gene>
<evidence type="ECO:0000313" key="3">
    <source>
        <dbReference type="Proteomes" id="UP000317158"/>
    </source>
</evidence>
<dbReference type="AlphaFoldDB" id="A0A520KST6"/>
<keyword evidence="1" id="KW-0812">Transmembrane</keyword>
<reference evidence="2 3" key="1">
    <citation type="journal article" date="2019" name="Nat. Microbiol.">
        <title>Wide diversity of methane and short-chain alkane metabolisms in uncultured archaea.</title>
        <authorList>
            <person name="Borrel G."/>
            <person name="Adam P.S."/>
            <person name="McKay L.J."/>
            <person name="Chen L.X."/>
            <person name="Sierra-Garcia I.N."/>
            <person name="Sieber C.M."/>
            <person name="Letourneur Q."/>
            <person name="Ghozlane A."/>
            <person name="Andersen G.L."/>
            <person name="Li W.J."/>
            <person name="Hallam S.J."/>
            <person name="Muyzer G."/>
            <person name="de Oliveira V.M."/>
            <person name="Inskeep W.P."/>
            <person name="Banfield J.F."/>
            <person name="Gribaldo S."/>
        </authorList>
    </citation>
    <scope>NUCLEOTIDE SEQUENCE [LARGE SCALE GENOMIC DNA]</scope>
    <source>
        <strain evidence="2">NM1a</strain>
    </source>
</reference>
<proteinExistence type="predicted"/>
<accession>A0A520KST6</accession>
<organism evidence="2 3">
    <name type="scientific">Methanoliparum thermophilum</name>
    <dbReference type="NCBI Taxonomy" id="2491083"/>
    <lineage>
        <taxon>Archaea</taxon>
        <taxon>Methanobacteriati</taxon>
        <taxon>Methanobacteriota</taxon>
        <taxon>Candidatus Methanoliparia</taxon>
        <taxon>Candidatus Methanoliparales</taxon>
        <taxon>Candidatus Methanoliparaceae</taxon>
        <taxon>Candidatus Methanoliparum</taxon>
    </lineage>
</organism>
<comment type="caution">
    <text evidence="2">The sequence shown here is derived from an EMBL/GenBank/DDBJ whole genome shotgun (WGS) entry which is preliminary data.</text>
</comment>
<feature type="transmembrane region" description="Helical" evidence="1">
    <location>
        <begin position="6"/>
        <end position="25"/>
    </location>
</feature>
<keyword evidence="1" id="KW-0472">Membrane</keyword>
<protein>
    <submittedName>
        <fullName evidence="2">Uncharacterized protein</fullName>
    </submittedName>
</protein>
<name>A0A520KST6_METT2</name>
<keyword evidence="1" id="KW-1133">Transmembrane helix</keyword>
<dbReference type="Proteomes" id="UP000317158">
    <property type="component" value="Unassembled WGS sequence"/>
</dbReference>
<evidence type="ECO:0000256" key="1">
    <source>
        <dbReference type="SAM" id="Phobius"/>
    </source>
</evidence>